<dbReference type="AlphaFoldDB" id="A0AAJ0MT13"/>
<dbReference type="EMBL" id="JAULSX010000003">
    <property type="protein sequence ID" value="KAK3495328.1"/>
    <property type="molecule type" value="Genomic_DNA"/>
</dbReference>
<sequence length="205" mass="22973">MCQLAYVLSPWTHSHHSLARDQRRSQCCHLVCITYCCAATAAIAAAARQSESPNQQVPRSPSGASLSSFSSLINYDDDDDTNSNSNSNSTTTPPLSPLPREETPPQESTARGMCSTTITFNRTTTPTFILHHVRQAHQCSRYNNVQIERPRDWYYYGSMLAFAVETLPRAREGYTLSWRWVSERMMGSHHDGGTSRTGEIERPEG</sequence>
<dbReference type="RefSeq" id="XP_062694757.1">
    <property type="nucleotide sequence ID" value="XM_062840751.1"/>
</dbReference>
<feature type="compositionally biased region" description="Low complexity" evidence="1">
    <location>
        <begin position="82"/>
        <end position="93"/>
    </location>
</feature>
<evidence type="ECO:0000256" key="1">
    <source>
        <dbReference type="SAM" id="MobiDB-lite"/>
    </source>
</evidence>
<protein>
    <submittedName>
        <fullName evidence="2">Uncharacterized protein</fullName>
    </submittedName>
</protein>
<feature type="region of interest" description="Disordered" evidence="1">
    <location>
        <begin position="77"/>
        <end position="113"/>
    </location>
</feature>
<reference evidence="2 3" key="1">
    <citation type="journal article" date="2023" name="Mol. Phylogenet. Evol.">
        <title>Genome-scale phylogeny and comparative genomics of the fungal order Sordariales.</title>
        <authorList>
            <person name="Hensen N."/>
            <person name="Bonometti L."/>
            <person name="Westerberg I."/>
            <person name="Brannstrom I.O."/>
            <person name="Guillou S."/>
            <person name="Cros-Aarteil S."/>
            <person name="Calhoun S."/>
            <person name="Haridas S."/>
            <person name="Kuo A."/>
            <person name="Mondo S."/>
            <person name="Pangilinan J."/>
            <person name="Riley R."/>
            <person name="LaButti K."/>
            <person name="Andreopoulos B."/>
            <person name="Lipzen A."/>
            <person name="Chen C."/>
            <person name="Yan M."/>
            <person name="Daum C."/>
            <person name="Ng V."/>
            <person name="Clum A."/>
            <person name="Steindorff A."/>
            <person name="Ohm R.A."/>
            <person name="Martin F."/>
            <person name="Silar P."/>
            <person name="Natvig D.O."/>
            <person name="Lalanne C."/>
            <person name="Gautier V."/>
            <person name="Ament-Velasquez S.L."/>
            <person name="Kruys A."/>
            <person name="Hutchinson M.I."/>
            <person name="Powell A.J."/>
            <person name="Barry K."/>
            <person name="Miller A.N."/>
            <person name="Grigoriev I.V."/>
            <person name="Debuchy R."/>
            <person name="Gladieux P."/>
            <person name="Hiltunen Thoren M."/>
            <person name="Johannesson H."/>
        </authorList>
    </citation>
    <scope>NUCLEOTIDE SEQUENCE [LARGE SCALE GENOMIC DNA]</scope>
    <source>
        <strain evidence="2 3">FGSC 10403</strain>
    </source>
</reference>
<evidence type="ECO:0000313" key="3">
    <source>
        <dbReference type="Proteomes" id="UP001285908"/>
    </source>
</evidence>
<name>A0AAJ0MT13_9PEZI</name>
<proteinExistence type="predicted"/>
<accession>A0AAJ0MT13</accession>
<comment type="caution">
    <text evidence="2">The sequence shown here is derived from an EMBL/GenBank/DDBJ whole genome shotgun (WGS) entry which is preliminary data.</text>
</comment>
<dbReference type="Proteomes" id="UP001285908">
    <property type="component" value="Unassembled WGS sequence"/>
</dbReference>
<gene>
    <name evidence="2" type="ORF">B0T23DRAFT_441090</name>
</gene>
<organism evidence="2 3">
    <name type="scientific">Neurospora hispaniola</name>
    <dbReference type="NCBI Taxonomy" id="588809"/>
    <lineage>
        <taxon>Eukaryota</taxon>
        <taxon>Fungi</taxon>
        <taxon>Dikarya</taxon>
        <taxon>Ascomycota</taxon>
        <taxon>Pezizomycotina</taxon>
        <taxon>Sordariomycetes</taxon>
        <taxon>Sordariomycetidae</taxon>
        <taxon>Sordariales</taxon>
        <taxon>Sordariaceae</taxon>
        <taxon>Neurospora</taxon>
    </lineage>
</organism>
<keyword evidence="3" id="KW-1185">Reference proteome</keyword>
<dbReference type="GeneID" id="87878373"/>
<evidence type="ECO:0000313" key="2">
    <source>
        <dbReference type="EMBL" id="KAK3495328.1"/>
    </source>
</evidence>